<reference evidence="3 4" key="1">
    <citation type="submission" date="2019-02" db="EMBL/GenBank/DDBJ databases">
        <title>Genome sequencing of the rare red list fungi Dentipellis fragilis.</title>
        <authorList>
            <person name="Buettner E."/>
            <person name="Kellner H."/>
        </authorList>
    </citation>
    <scope>NUCLEOTIDE SEQUENCE [LARGE SCALE GENOMIC DNA]</scope>
    <source>
        <strain evidence="3 4">DSM 105465</strain>
    </source>
</reference>
<dbReference type="GO" id="GO:0016491">
    <property type="term" value="F:oxidoreductase activity"/>
    <property type="evidence" value="ECO:0007669"/>
    <property type="project" value="UniProtKB-KW"/>
</dbReference>
<proteinExistence type="predicted"/>
<dbReference type="STRING" id="205917.A0A4Y9YYU4"/>
<feature type="domain" description="Phenol hydroxylase-like C-terminal dimerisation" evidence="2">
    <location>
        <begin position="14"/>
        <end position="115"/>
    </location>
</feature>
<dbReference type="OrthoDB" id="3262079at2759"/>
<dbReference type="AlphaFoldDB" id="A0A4Y9YYU4"/>
<dbReference type="InterPro" id="IPR012941">
    <property type="entry name" value="Phe_hydrox_C_dim_dom"/>
</dbReference>
<evidence type="ECO:0000313" key="3">
    <source>
        <dbReference type="EMBL" id="TFY66930.1"/>
    </source>
</evidence>
<name>A0A4Y9YYU4_9AGAM</name>
<keyword evidence="4" id="KW-1185">Reference proteome</keyword>
<dbReference type="InterPro" id="IPR038220">
    <property type="entry name" value="PHOX_C_sf"/>
</dbReference>
<keyword evidence="1" id="KW-0560">Oxidoreductase</keyword>
<feature type="non-terminal residue" evidence="3">
    <location>
        <position position="1"/>
    </location>
</feature>
<evidence type="ECO:0000313" key="4">
    <source>
        <dbReference type="Proteomes" id="UP000298327"/>
    </source>
</evidence>
<dbReference type="Proteomes" id="UP000298327">
    <property type="component" value="Unassembled WGS sequence"/>
</dbReference>
<protein>
    <recommendedName>
        <fullName evidence="2">Phenol hydroxylase-like C-terminal dimerisation domain-containing protein</fullName>
    </recommendedName>
</protein>
<organism evidence="3 4">
    <name type="scientific">Dentipellis fragilis</name>
    <dbReference type="NCBI Taxonomy" id="205917"/>
    <lineage>
        <taxon>Eukaryota</taxon>
        <taxon>Fungi</taxon>
        <taxon>Dikarya</taxon>
        <taxon>Basidiomycota</taxon>
        <taxon>Agaricomycotina</taxon>
        <taxon>Agaricomycetes</taxon>
        <taxon>Russulales</taxon>
        <taxon>Hericiaceae</taxon>
        <taxon>Dentipellis</taxon>
    </lineage>
</organism>
<gene>
    <name evidence="3" type="ORF">EVG20_g4149</name>
</gene>
<evidence type="ECO:0000259" key="2">
    <source>
        <dbReference type="Pfam" id="PF07976"/>
    </source>
</evidence>
<comment type="caution">
    <text evidence="3">The sequence shown here is derived from an EMBL/GenBank/DDBJ whole genome shotgun (WGS) entry which is preliminary data.</text>
</comment>
<dbReference type="SUPFAM" id="SSF52833">
    <property type="entry name" value="Thioredoxin-like"/>
    <property type="match status" value="1"/>
</dbReference>
<dbReference type="Pfam" id="PF07976">
    <property type="entry name" value="Phe_hydrox_dim"/>
    <property type="match status" value="1"/>
</dbReference>
<dbReference type="EMBL" id="SEOQ01000207">
    <property type="protein sequence ID" value="TFY66930.1"/>
    <property type="molecule type" value="Genomic_DNA"/>
</dbReference>
<dbReference type="Gene3D" id="3.40.30.20">
    <property type="match status" value="1"/>
</dbReference>
<dbReference type="InterPro" id="IPR036249">
    <property type="entry name" value="Thioredoxin-like_sf"/>
</dbReference>
<evidence type="ECO:0000256" key="1">
    <source>
        <dbReference type="ARBA" id="ARBA00023002"/>
    </source>
</evidence>
<accession>A0A4Y9YYU4</accession>
<sequence length="119" mass="13140">RTWRARTRSWQAVPRAAGAGATAEKMFDVMTISHSKKEDVDFHSVPRFLRPHWSKVLLDDTNFLGTQGGKMYHTYGVSPEDGAIVLVRPDGYVATAVPLAKASLLDDYFAAFTKAKVVA</sequence>